<feature type="signal peptide" evidence="1">
    <location>
        <begin position="1"/>
        <end position="22"/>
    </location>
</feature>
<gene>
    <name evidence="3" type="ORF">GCM10007103_22340</name>
</gene>
<evidence type="ECO:0000313" key="3">
    <source>
        <dbReference type="EMBL" id="GHA40391.1"/>
    </source>
</evidence>
<dbReference type="Gene3D" id="2.40.128.110">
    <property type="entry name" value="Lipid/polyisoprenoid-binding, YceI-like"/>
    <property type="match status" value="1"/>
</dbReference>
<protein>
    <submittedName>
        <fullName evidence="3">Polyisoprenoid-binding protein</fullName>
    </submittedName>
</protein>
<dbReference type="PANTHER" id="PTHR34406:SF1">
    <property type="entry name" value="PROTEIN YCEI"/>
    <property type="match status" value="1"/>
</dbReference>
<dbReference type="AlphaFoldDB" id="A0A918SGC7"/>
<dbReference type="EMBL" id="BMXB01000008">
    <property type="protein sequence ID" value="GHA40391.1"/>
    <property type="molecule type" value="Genomic_DNA"/>
</dbReference>
<comment type="caution">
    <text evidence="3">The sequence shown here is derived from an EMBL/GenBank/DDBJ whole genome shotgun (WGS) entry which is preliminary data.</text>
</comment>
<dbReference type="SMART" id="SM00867">
    <property type="entry name" value="YceI"/>
    <property type="match status" value="1"/>
</dbReference>
<feature type="chain" id="PRO_5036745689" evidence="1">
    <location>
        <begin position="23"/>
        <end position="193"/>
    </location>
</feature>
<keyword evidence="1" id="KW-0732">Signal</keyword>
<organism evidence="3 4">
    <name type="scientific">Salinimicrobium marinum</name>
    <dbReference type="NCBI Taxonomy" id="680283"/>
    <lineage>
        <taxon>Bacteria</taxon>
        <taxon>Pseudomonadati</taxon>
        <taxon>Bacteroidota</taxon>
        <taxon>Flavobacteriia</taxon>
        <taxon>Flavobacteriales</taxon>
        <taxon>Flavobacteriaceae</taxon>
        <taxon>Salinimicrobium</taxon>
    </lineage>
</organism>
<reference evidence="3" key="2">
    <citation type="submission" date="2020-09" db="EMBL/GenBank/DDBJ databases">
        <authorList>
            <person name="Sun Q."/>
            <person name="Kim S."/>
        </authorList>
    </citation>
    <scope>NUCLEOTIDE SEQUENCE</scope>
    <source>
        <strain evidence="3">KCTC 12719</strain>
    </source>
</reference>
<dbReference type="InterPro" id="IPR036761">
    <property type="entry name" value="TTHA0802/YceI-like_sf"/>
</dbReference>
<evidence type="ECO:0000313" key="4">
    <source>
        <dbReference type="Proteomes" id="UP000610456"/>
    </source>
</evidence>
<evidence type="ECO:0000259" key="2">
    <source>
        <dbReference type="SMART" id="SM00867"/>
    </source>
</evidence>
<dbReference type="InterPro" id="IPR007372">
    <property type="entry name" value="Lipid/polyisoprenoid-bd_YceI"/>
</dbReference>
<feature type="domain" description="Lipid/polyisoprenoid-binding YceI-like" evidence="2">
    <location>
        <begin position="25"/>
        <end position="191"/>
    </location>
</feature>
<dbReference type="SUPFAM" id="SSF101874">
    <property type="entry name" value="YceI-like"/>
    <property type="match status" value="1"/>
</dbReference>
<name>A0A918SGC7_9FLAO</name>
<proteinExistence type="predicted"/>
<keyword evidence="4" id="KW-1185">Reference proteome</keyword>
<sequence>MILMKHLFSFLFIAFLSTSMFAQTTWKADPAHTQVSFGITHMGIAEVEGTFSEFEGTIVATEDDFSDAEYDIVIEVPSIDTGVEMRDNHLKNEDFFDAKNHPKMTFKSNSSEKVSEGKYKVTGDLSFHGITKPVTLDVWYRGTVENPQNGDVISGFAISGDVKRSDYNLGSDFPEAVLSDKVVIDVDGEFKKQ</sequence>
<dbReference type="Proteomes" id="UP000610456">
    <property type="component" value="Unassembled WGS sequence"/>
</dbReference>
<accession>A0A918SGC7</accession>
<reference evidence="3" key="1">
    <citation type="journal article" date="2014" name="Int. J. Syst. Evol. Microbiol.">
        <title>Complete genome sequence of Corynebacterium casei LMG S-19264T (=DSM 44701T), isolated from a smear-ripened cheese.</title>
        <authorList>
            <consortium name="US DOE Joint Genome Institute (JGI-PGF)"/>
            <person name="Walter F."/>
            <person name="Albersmeier A."/>
            <person name="Kalinowski J."/>
            <person name="Ruckert C."/>
        </authorList>
    </citation>
    <scope>NUCLEOTIDE SEQUENCE</scope>
    <source>
        <strain evidence="3">KCTC 12719</strain>
    </source>
</reference>
<dbReference type="Pfam" id="PF04264">
    <property type="entry name" value="YceI"/>
    <property type="match status" value="1"/>
</dbReference>
<evidence type="ECO:0000256" key="1">
    <source>
        <dbReference type="SAM" id="SignalP"/>
    </source>
</evidence>
<dbReference type="PANTHER" id="PTHR34406">
    <property type="entry name" value="PROTEIN YCEI"/>
    <property type="match status" value="1"/>
</dbReference>